<accession>A0ABV0V2C1</accession>
<dbReference type="Proteomes" id="UP001482620">
    <property type="component" value="Unassembled WGS sequence"/>
</dbReference>
<evidence type="ECO:0000313" key="2">
    <source>
        <dbReference type="Proteomes" id="UP001482620"/>
    </source>
</evidence>
<keyword evidence="2" id="KW-1185">Reference proteome</keyword>
<organism evidence="1 2">
    <name type="scientific">Ilyodon furcidens</name>
    <name type="common">goldbreast splitfin</name>
    <dbReference type="NCBI Taxonomy" id="33524"/>
    <lineage>
        <taxon>Eukaryota</taxon>
        <taxon>Metazoa</taxon>
        <taxon>Chordata</taxon>
        <taxon>Craniata</taxon>
        <taxon>Vertebrata</taxon>
        <taxon>Euteleostomi</taxon>
        <taxon>Actinopterygii</taxon>
        <taxon>Neopterygii</taxon>
        <taxon>Teleostei</taxon>
        <taxon>Neoteleostei</taxon>
        <taxon>Acanthomorphata</taxon>
        <taxon>Ovalentaria</taxon>
        <taxon>Atherinomorphae</taxon>
        <taxon>Cyprinodontiformes</taxon>
        <taxon>Goodeidae</taxon>
        <taxon>Ilyodon</taxon>
    </lineage>
</organism>
<sequence>MKDNHTSCIVQVIIELMSERKRRAQHLLCGVQGRGCRTYAWTSLLCRFQPSSATSVSKCRQLMSLCPSLLV</sequence>
<proteinExistence type="predicted"/>
<protein>
    <submittedName>
        <fullName evidence="1">Uncharacterized protein</fullName>
    </submittedName>
</protein>
<dbReference type="EMBL" id="JAHRIQ010092819">
    <property type="protein sequence ID" value="MEQ2250611.1"/>
    <property type="molecule type" value="Genomic_DNA"/>
</dbReference>
<evidence type="ECO:0000313" key="1">
    <source>
        <dbReference type="EMBL" id="MEQ2250611.1"/>
    </source>
</evidence>
<reference evidence="1 2" key="1">
    <citation type="submission" date="2021-06" db="EMBL/GenBank/DDBJ databases">
        <authorList>
            <person name="Palmer J.M."/>
        </authorList>
    </citation>
    <scope>NUCLEOTIDE SEQUENCE [LARGE SCALE GENOMIC DNA]</scope>
    <source>
        <strain evidence="2">if_2019</strain>
        <tissue evidence="1">Muscle</tissue>
    </source>
</reference>
<name>A0ABV0V2C1_9TELE</name>
<gene>
    <name evidence="1" type="ORF">ILYODFUR_002789</name>
</gene>
<comment type="caution">
    <text evidence="1">The sequence shown here is derived from an EMBL/GenBank/DDBJ whole genome shotgun (WGS) entry which is preliminary data.</text>
</comment>